<evidence type="ECO:0000313" key="2">
    <source>
        <dbReference type="EMBL" id="KAL0016463.1"/>
    </source>
</evidence>
<comment type="caution">
    <text evidence="2">The sequence shown here is derived from an EMBL/GenBank/DDBJ whole genome shotgun (WGS) entry which is preliminary data.</text>
</comment>
<protein>
    <recommendedName>
        <fullName evidence="4">RNase H type-1 domain-containing protein</fullName>
    </recommendedName>
</protein>
<evidence type="ECO:0000313" key="3">
    <source>
        <dbReference type="Proteomes" id="UP001459277"/>
    </source>
</evidence>
<dbReference type="Proteomes" id="UP001459277">
    <property type="component" value="Unassembled WGS sequence"/>
</dbReference>
<proteinExistence type="predicted"/>
<keyword evidence="3" id="KW-1185">Reference proteome</keyword>
<reference evidence="2 3" key="1">
    <citation type="submission" date="2024-01" db="EMBL/GenBank/DDBJ databases">
        <title>A telomere-to-telomere, gap-free genome of sweet tea (Lithocarpus litseifolius).</title>
        <authorList>
            <person name="Zhou J."/>
        </authorList>
    </citation>
    <scope>NUCLEOTIDE SEQUENCE [LARGE SCALE GENOMIC DNA]</scope>
    <source>
        <strain evidence="2">Zhou-2022a</strain>
        <tissue evidence="2">Leaf</tissue>
    </source>
</reference>
<accession>A0AAW2E486</accession>
<name>A0AAW2E486_9ROSI</name>
<organism evidence="2 3">
    <name type="scientific">Lithocarpus litseifolius</name>
    <dbReference type="NCBI Taxonomy" id="425828"/>
    <lineage>
        <taxon>Eukaryota</taxon>
        <taxon>Viridiplantae</taxon>
        <taxon>Streptophyta</taxon>
        <taxon>Embryophyta</taxon>
        <taxon>Tracheophyta</taxon>
        <taxon>Spermatophyta</taxon>
        <taxon>Magnoliopsida</taxon>
        <taxon>eudicotyledons</taxon>
        <taxon>Gunneridae</taxon>
        <taxon>Pentapetalae</taxon>
        <taxon>rosids</taxon>
        <taxon>fabids</taxon>
        <taxon>Fagales</taxon>
        <taxon>Fagaceae</taxon>
        <taxon>Lithocarpus</taxon>
    </lineage>
</organism>
<feature type="region of interest" description="Disordered" evidence="1">
    <location>
        <begin position="1"/>
        <end position="20"/>
    </location>
</feature>
<evidence type="ECO:0000256" key="1">
    <source>
        <dbReference type="SAM" id="MobiDB-lite"/>
    </source>
</evidence>
<sequence length="250" mass="27705">MAAPPCAVKPAKKLGPDGGEEQIHKIREKNRTTLHRKLQATSNTRHSQEVMQLGAVSIQHWLSNLLLRYKKLEQDMMDYLQAVFTFLWTIWTHKLSSPFFVSQSMGGHWDLIIKISGTKARRSGRSGLAYEAITPQGLTIFKGGASCAAATAIEATQEALVEAALIAKTFGFVRILFLSSRKGIVKACNLKCLNGRKDSTMVANIVALQQQNFVCKAVFVPRVIRSPLYRLASLATKNPGHHSWVHPTLL</sequence>
<evidence type="ECO:0008006" key="4">
    <source>
        <dbReference type="Google" id="ProtNLM"/>
    </source>
</evidence>
<dbReference type="AlphaFoldDB" id="A0AAW2E486"/>
<dbReference type="EMBL" id="JAZDWU010000001">
    <property type="protein sequence ID" value="KAL0016463.1"/>
    <property type="molecule type" value="Genomic_DNA"/>
</dbReference>
<gene>
    <name evidence="2" type="ORF">SO802_003532</name>
</gene>